<organism evidence="4 5">
    <name type="scientific">Armadillidium vulgare iridescent virus</name>
    <dbReference type="NCBI Taxonomy" id="72201"/>
    <lineage>
        <taxon>Viruses</taxon>
        <taxon>Varidnaviria</taxon>
        <taxon>Bamfordvirae</taxon>
        <taxon>Nucleocytoviricota</taxon>
        <taxon>Megaviricetes</taxon>
        <taxon>Pimascovirales</taxon>
        <taxon>Pimascovirales incertae sedis</taxon>
        <taxon>Iridoviridae</taxon>
        <taxon>Betairidovirinae</taxon>
        <taxon>Iridovirus</taxon>
        <taxon>Iridovirus armadillidium1</taxon>
        <taxon>Invertebrate iridescent virus 31</taxon>
    </lineage>
</organism>
<dbReference type="KEGG" id="vg:19738628"/>
<dbReference type="GeneID" id="19738628"/>
<dbReference type="Pfam" id="PF22784">
    <property type="entry name" value="PTP-SAK"/>
    <property type="match status" value="1"/>
</dbReference>
<keyword evidence="5" id="KW-1185">Reference proteome</keyword>
<dbReference type="InterPro" id="IPR000387">
    <property type="entry name" value="Tyr_Pase_dom"/>
</dbReference>
<dbReference type="InterPro" id="IPR016130">
    <property type="entry name" value="Tyr_Pase_AS"/>
</dbReference>
<evidence type="ECO:0000313" key="4">
    <source>
        <dbReference type="EMBL" id="CCV02416.1"/>
    </source>
</evidence>
<sequence>MDELMGRTCSFFYKDKALFGGFPTQEEVNLLENIGVKWFVDLTNGKERKTTPYRTCGHCIPYPIIDQKVPSDVVDFVSFVHKLISIISSLNDSEKMYIHCKGGHGRSGLVVAALLCILEEIEPEEAIKRTTFSHNQRHLMKQKWKRIGSPQTRDQISFLYSLFKPIELLEGDLILCKNPITLTFKDGTETVFKNVSDAIKAIGVNNQYYQILHVVLDCKFSQHSLCKHFLLETGLTNLQCRDFPGVGTICMKLRKQYYLKKIGEIRLI</sequence>
<evidence type="ECO:0000256" key="1">
    <source>
        <dbReference type="ARBA" id="ARBA00022801"/>
    </source>
</evidence>
<dbReference type="Proteomes" id="UP000114278">
    <property type="component" value="Segment"/>
</dbReference>
<dbReference type="Gene3D" id="3.90.190.10">
    <property type="entry name" value="Protein tyrosine phosphatase superfamily"/>
    <property type="match status" value="1"/>
</dbReference>
<dbReference type="PROSITE" id="PS50056">
    <property type="entry name" value="TYR_PHOSPHATASE_2"/>
    <property type="match status" value="1"/>
</dbReference>
<feature type="domain" description="Tyrosine specific protein phosphatases" evidence="3">
    <location>
        <begin position="74"/>
        <end position="128"/>
    </location>
</feature>
<protein>
    <submittedName>
        <fullName evidence="4">Putative tyrosine phosphatase</fullName>
    </submittedName>
</protein>
<keyword evidence="1" id="KW-0378">Hydrolase</keyword>
<evidence type="ECO:0000259" key="3">
    <source>
        <dbReference type="PROSITE" id="PS50056"/>
    </source>
</evidence>
<feature type="domain" description="Tyrosine-protein phosphatase" evidence="2">
    <location>
        <begin position="1"/>
        <end position="166"/>
    </location>
</feature>
<dbReference type="GO" id="GO:0004725">
    <property type="term" value="F:protein tyrosine phosphatase activity"/>
    <property type="evidence" value="ECO:0007669"/>
    <property type="project" value="InterPro"/>
</dbReference>
<dbReference type="InterPro" id="IPR057023">
    <property type="entry name" value="PTP-SAK"/>
</dbReference>
<evidence type="ECO:0000259" key="2">
    <source>
        <dbReference type="PROSITE" id="PS50055"/>
    </source>
</evidence>
<dbReference type="InterPro" id="IPR029021">
    <property type="entry name" value="Prot-tyrosine_phosphatase-like"/>
</dbReference>
<name>A0A068QKD1_9VIRU</name>
<proteinExistence type="predicted"/>
<dbReference type="EMBL" id="HF920637">
    <property type="protein sequence ID" value="CCV02416.1"/>
    <property type="molecule type" value="Genomic_DNA"/>
</dbReference>
<dbReference type="PROSITE" id="PS50055">
    <property type="entry name" value="TYR_PHOSPHATASE_PTP"/>
    <property type="match status" value="1"/>
</dbReference>
<reference evidence="4 5" key="1">
    <citation type="journal article" date="2014" name="J. Gen. Virol.">
        <title>Genome sequence of a crustacean iridovirus, IIV31, isolated from the pill bug, Armadillidium vulgare.</title>
        <authorList>
            <person name="Piegu B."/>
            <person name="Guizard S."/>
            <person name="Yeping T."/>
            <person name="Cruaud C."/>
            <person name="Asgari S."/>
            <person name="Bideshi D.K."/>
            <person name="Federici B.A."/>
            <person name="Bigot Y."/>
        </authorList>
    </citation>
    <scope>NUCLEOTIDE SEQUENCE [LARGE SCALE GENOMIC DNA]</scope>
</reference>
<dbReference type="SUPFAM" id="SSF52799">
    <property type="entry name" value="(Phosphotyrosine protein) phosphatases II"/>
    <property type="match status" value="1"/>
</dbReference>
<evidence type="ECO:0000313" key="5">
    <source>
        <dbReference type="Proteomes" id="UP000114278"/>
    </source>
</evidence>
<dbReference type="RefSeq" id="YP_009046658.1">
    <property type="nucleotide sequence ID" value="NC_024451.1"/>
</dbReference>
<dbReference type="InterPro" id="IPR000242">
    <property type="entry name" value="PTP_cat"/>
</dbReference>
<accession>A0A068QKD1</accession>
<dbReference type="PROSITE" id="PS00383">
    <property type="entry name" value="TYR_PHOSPHATASE_1"/>
    <property type="match status" value="1"/>
</dbReference>
<gene>
    <name evidence="4" type="primary">044R</name>
    <name evidence="4" type="ORF">IIV31_044R</name>
</gene>
<dbReference type="OrthoDB" id="11806at10239"/>